<feature type="region of interest" description="Disordered" evidence="1">
    <location>
        <begin position="1"/>
        <end position="38"/>
    </location>
</feature>
<dbReference type="EMBL" id="CAICTM010000109">
    <property type="protein sequence ID" value="CAB9501508.1"/>
    <property type="molecule type" value="Genomic_DNA"/>
</dbReference>
<feature type="compositionally biased region" description="Basic and acidic residues" evidence="1">
    <location>
        <begin position="875"/>
        <end position="884"/>
    </location>
</feature>
<feature type="compositionally biased region" description="Basic and acidic residues" evidence="1">
    <location>
        <begin position="108"/>
        <end position="119"/>
    </location>
</feature>
<feature type="compositionally biased region" description="Polar residues" evidence="1">
    <location>
        <begin position="933"/>
        <end position="943"/>
    </location>
</feature>
<feature type="compositionally biased region" description="Low complexity" evidence="1">
    <location>
        <begin position="959"/>
        <end position="973"/>
    </location>
</feature>
<feature type="compositionally biased region" description="Polar residues" evidence="1">
    <location>
        <begin position="610"/>
        <end position="632"/>
    </location>
</feature>
<dbReference type="OrthoDB" id="49677at2759"/>
<evidence type="ECO:0000313" key="3">
    <source>
        <dbReference type="Proteomes" id="UP001153069"/>
    </source>
</evidence>
<dbReference type="AlphaFoldDB" id="A0A9N8H988"/>
<feature type="compositionally biased region" description="Polar residues" evidence="1">
    <location>
        <begin position="66"/>
        <end position="75"/>
    </location>
</feature>
<proteinExistence type="predicted"/>
<dbReference type="Proteomes" id="UP001153069">
    <property type="component" value="Unassembled WGS sequence"/>
</dbReference>
<accession>A0A9N8H988</accession>
<feature type="compositionally biased region" description="Low complexity" evidence="1">
    <location>
        <begin position="729"/>
        <end position="745"/>
    </location>
</feature>
<feature type="region of interest" description="Disordered" evidence="1">
    <location>
        <begin position="66"/>
        <end position="212"/>
    </location>
</feature>
<evidence type="ECO:0000256" key="1">
    <source>
        <dbReference type="SAM" id="MobiDB-lite"/>
    </source>
</evidence>
<feature type="region of interest" description="Disordered" evidence="1">
    <location>
        <begin position="568"/>
        <end position="1026"/>
    </location>
</feature>
<keyword evidence="3" id="KW-1185">Reference proteome</keyword>
<feature type="compositionally biased region" description="Polar residues" evidence="1">
    <location>
        <begin position="995"/>
        <end position="1009"/>
    </location>
</feature>
<gene>
    <name evidence="2" type="ORF">SEMRO_110_G055060.1</name>
</gene>
<feature type="region of interest" description="Disordered" evidence="1">
    <location>
        <begin position="466"/>
        <end position="520"/>
    </location>
</feature>
<feature type="compositionally biased region" description="Polar residues" evidence="1">
    <location>
        <begin position="974"/>
        <end position="987"/>
    </location>
</feature>
<feature type="compositionally biased region" description="Basic residues" evidence="1">
    <location>
        <begin position="1"/>
        <end position="10"/>
    </location>
</feature>
<organism evidence="2 3">
    <name type="scientific">Seminavis robusta</name>
    <dbReference type="NCBI Taxonomy" id="568900"/>
    <lineage>
        <taxon>Eukaryota</taxon>
        <taxon>Sar</taxon>
        <taxon>Stramenopiles</taxon>
        <taxon>Ochrophyta</taxon>
        <taxon>Bacillariophyta</taxon>
        <taxon>Bacillariophyceae</taxon>
        <taxon>Bacillariophycidae</taxon>
        <taxon>Naviculales</taxon>
        <taxon>Naviculaceae</taxon>
        <taxon>Seminavis</taxon>
    </lineage>
</organism>
<feature type="compositionally biased region" description="Low complexity" evidence="1">
    <location>
        <begin position="885"/>
        <end position="894"/>
    </location>
</feature>
<feature type="compositionally biased region" description="Polar residues" evidence="1">
    <location>
        <begin position="746"/>
        <end position="769"/>
    </location>
</feature>
<feature type="compositionally biased region" description="Polar residues" evidence="1">
    <location>
        <begin position="845"/>
        <end position="857"/>
    </location>
</feature>
<feature type="compositionally biased region" description="Basic and acidic residues" evidence="1">
    <location>
        <begin position="638"/>
        <end position="648"/>
    </location>
</feature>
<feature type="compositionally biased region" description="Low complexity" evidence="1">
    <location>
        <begin position="779"/>
        <end position="802"/>
    </location>
</feature>
<protein>
    <submittedName>
        <fullName evidence="2">Uncharacterized protein</fullName>
    </submittedName>
</protein>
<feature type="compositionally biased region" description="Polar residues" evidence="1">
    <location>
        <begin position="826"/>
        <end position="837"/>
    </location>
</feature>
<name>A0A9N8H988_9STRA</name>
<comment type="caution">
    <text evidence="2">The sequence shown here is derived from an EMBL/GenBank/DDBJ whole genome shotgun (WGS) entry which is preliminary data.</text>
</comment>
<evidence type="ECO:0000313" key="2">
    <source>
        <dbReference type="EMBL" id="CAB9501508.1"/>
    </source>
</evidence>
<reference evidence="2" key="1">
    <citation type="submission" date="2020-06" db="EMBL/GenBank/DDBJ databases">
        <authorList>
            <consortium name="Plant Systems Biology data submission"/>
        </authorList>
    </citation>
    <scope>NUCLEOTIDE SEQUENCE</scope>
    <source>
        <strain evidence="2">D6</strain>
    </source>
</reference>
<sequence length="1052" mass="113230">MKTPGRRGSKRSALTPLHGNLIRSSSKRRPSLPSFLAKTPKLRFKPTVEKSSERSISWALPWNADTKTPQVSNRTAAAPNDHRMPPNQYPSNWKESTHTLEEQQSNHLTDRTGYKERRVGLVGQSKKSRLNDDGSDMDLDSDTTSAGKALDDDARGNPLGNEWKANEKLSSNDQRSKMPMRQVAAQQNRVALGGRPSETTGHHNPTLRRRANISQHTAYSDKYRGTHLLSKPSPDDKAAFYGASGRPKMEPLNGLEIGGRRTQLVASLDEDDVTLDSLLSGSSSESETEENSFDYHFTKDLYDLGSGSEASSDSNGSVLTNHAVQQNPVHHVDGSQHKPGIRAVEQDSLEIWTQPDDEASTTSMEFSFEMNGRSYLHPPLPSGWTLRVSKDLNRPFYCHPEREPTFYCPVILPRRPQVGQTNPGAQVVPPVVRAGNPDIASFSRNQYDEHFIDAVLGKPTRKVATASLGSHHNRSHSLASSNDTRRKSQRPKALKHPCATGTVSPAPRHPVRMSEGTASLASPSLLKMKKFPWHGDDDDDDILASPPLSQVHIPECFRLPLVFDLLGQTDEHTGRPPSAPTAGTDNHEESPHTTRKQTQDESPGGDMDLSSETSESNQSAKPRGASSSNNTEAAEPAESTKAEPRNEQGGKANANADDASGEKAASFAPDTPAADSRLEDSTADTTEGQKKSNSEDDTILEDDSDNFQSFPSPSDENHGDGTDDDKLESPLSAKPVSPPSAKSGSQHTTTLESPVSTTAGSSPHNSNMDESPAVHAAESPAAGSIGTPSSSASKSPAESSIRSEAESQSQTLLKSAKTPARRANKSKNSVITRQQTPAKRAANGSVKSIDSAQSSIASGRAEEMTPEEEVPPATDRGHSTEKSTKSSQTQPSSTRNRDAHALGGLARMATGVIDRSADSDGASYNGDVPIRASMTSAGSSSPRVNLEKAKFYDQEDQASKVGSSSGSVRSSGSPFSNASSHQGSQSAPFPVPSGSPGSIQSPHSSTSSRWYHYDNRPDSLQNLPSLHKRGKYGRLFKFPPRCPEGAFPESQV</sequence>
<feature type="compositionally biased region" description="Acidic residues" evidence="1">
    <location>
        <begin position="695"/>
        <end position="705"/>
    </location>
</feature>